<dbReference type="AlphaFoldDB" id="A0A8J2K784"/>
<evidence type="ECO:0000313" key="1">
    <source>
        <dbReference type="EMBL" id="CAG7734070.1"/>
    </source>
</evidence>
<dbReference type="Proteomes" id="UP000708208">
    <property type="component" value="Unassembled WGS sequence"/>
</dbReference>
<reference evidence="1" key="1">
    <citation type="submission" date="2021-06" db="EMBL/GenBank/DDBJ databases">
        <authorList>
            <person name="Hodson N. C."/>
            <person name="Mongue J. A."/>
            <person name="Jaron S. K."/>
        </authorList>
    </citation>
    <scope>NUCLEOTIDE SEQUENCE</scope>
</reference>
<proteinExistence type="predicted"/>
<accession>A0A8J2K784</accession>
<evidence type="ECO:0000313" key="2">
    <source>
        <dbReference type="Proteomes" id="UP000708208"/>
    </source>
</evidence>
<comment type="caution">
    <text evidence="1">The sequence shown here is derived from an EMBL/GenBank/DDBJ whole genome shotgun (WGS) entry which is preliminary data.</text>
</comment>
<organism evidence="1 2">
    <name type="scientific">Allacma fusca</name>
    <dbReference type="NCBI Taxonomy" id="39272"/>
    <lineage>
        <taxon>Eukaryota</taxon>
        <taxon>Metazoa</taxon>
        <taxon>Ecdysozoa</taxon>
        <taxon>Arthropoda</taxon>
        <taxon>Hexapoda</taxon>
        <taxon>Collembola</taxon>
        <taxon>Symphypleona</taxon>
        <taxon>Sminthuridae</taxon>
        <taxon>Allacma</taxon>
    </lineage>
</organism>
<name>A0A8J2K784_9HEXA</name>
<gene>
    <name evidence="1" type="ORF">AFUS01_LOCUS22475</name>
</gene>
<sequence>MHKKKLEEKNKSLDLNIGGCVWSGVYREWKSKAEWERKMRGHKKSCLFAAHLDEESSVLFGALGLSSARGHRLTSSAAECRLYSGRDSGCPIFATNKVILKT</sequence>
<keyword evidence="2" id="KW-1185">Reference proteome</keyword>
<protein>
    <submittedName>
        <fullName evidence="1">Uncharacterized protein</fullName>
    </submittedName>
</protein>
<dbReference type="EMBL" id="CAJVCH010262049">
    <property type="protein sequence ID" value="CAG7734070.1"/>
    <property type="molecule type" value="Genomic_DNA"/>
</dbReference>